<sequence length="329" mass="35486">MTSVFFQSSEASIYQSLWNSSAKTWTVLPAIQNGSEIQVQENTPLTASVLQDDESSTPSFFLFFLDSAGKLRAYTASSLSGSWTADTSVDGEINVPSTSALLTYSKPSEHYTDTQFLVWQQSPSGKLQIKCLSSSCGEQSQAELDDVWPVSNLNSSVAIAPLYSRFNSSSPQLAMYGYSNGLWETHYGNLSGDGWLWNQQQTPSSLNVNDLSKMSANASIAAFTLGWYTTAEGDRTAPQYLHVVWTQPTSKGASVLVNKGEQWEGLDTTAAAAFDDVVGYSSIAANQAGKVYAVEDAGGDVGAQLVEWQFVLSNASYVRVGSVDTTVPQ</sequence>
<evidence type="ECO:0008006" key="3">
    <source>
        <dbReference type="Google" id="ProtNLM"/>
    </source>
</evidence>
<dbReference type="Gene3D" id="2.120.10.70">
    <property type="entry name" value="Fucose-specific lectin"/>
    <property type="match status" value="1"/>
</dbReference>
<proteinExistence type="predicted"/>
<dbReference type="EMBL" id="JAJVDC020000096">
    <property type="protein sequence ID" value="KAL1625220.1"/>
    <property type="molecule type" value="Genomic_DNA"/>
</dbReference>
<comment type="caution">
    <text evidence="1">The sequence shown here is derived from an EMBL/GenBank/DDBJ whole genome shotgun (WGS) entry which is preliminary data.</text>
</comment>
<organism evidence="1 2">
    <name type="scientific">Neofusicoccum ribis</name>
    <dbReference type="NCBI Taxonomy" id="45134"/>
    <lineage>
        <taxon>Eukaryota</taxon>
        <taxon>Fungi</taxon>
        <taxon>Dikarya</taxon>
        <taxon>Ascomycota</taxon>
        <taxon>Pezizomycotina</taxon>
        <taxon>Dothideomycetes</taxon>
        <taxon>Dothideomycetes incertae sedis</taxon>
        <taxon>Botryosphaeriales</taxon>
        <taxon>Botryosphaeriaceae</taxon>
        <taxon>Neofusicoccum</taxon>
    </lineage>
</organism>
<gene>
    <name evidence="1" type="ORF">SLS56_007415</name>
</gene>
<dbReference type="SUPFAM" id="SSF89372">
    <property type="entry name" value="Fucose-specific lectin"/>
    <property type="match status" value="1"/>
</dbReference>
<protein>
    <recommendedName>
        <fullName evidence="3">Fucose-specific lectin</fullName>
    </recommendedName>
</protein>
<accession>A0ABR3SN44</accession>
<dbReference type="Proteomes" id="UP001521116">
    <property type="component" value="Unassembled WGS sequence"/>
</dbReference>
<evidence type="ECO:0000313" key="2">
    <source>
        <dbReference type="Proteomes" id="UP001521116"/>
    </source>
</evidence>
<reference evidence="1 2" key="1">
    <citation type="submission" date="2024-02" db="EMBL/GenBank/DDBJ databases">
        <title>De novo assembly and annotation of 12 fungi associated with fruit tree decline syndrome in Ontario, Canada.</title>
        <authorList>
            <person name="Sulman M."/>
            <person name="Ellouze W."/>
            <person name="Ilyukhin E."/>
        </authorList>
    </citation>
    <scope>NUCLEOTIDE SEQUENCE [LARGE SCALE GENOMIC DNA]</scope>
    <source>
        <strain evidence="1 2">M1-105</strain>
    </source>
</reference>
<keyword evidence="2" id="KW-1185">Reference proteome</keyword>
<evidence type="ECO:0000313" key="1">
    <source>
        <dbReference type="EMBL" id="KAL1625220.1"/>
    </source>
</evidence>
<name>A0ABR3SN44_9PEZI</name>